<organism evidence="2 3">
    <name type="scientific">Pseudoalteromonas rubra</name>
    <dbReference type="NCBI Taxonomy" id="43658"/>
    <lineage>
        <taxon>Bacteria</taxon>
        <taxon>Pseudomonadati</taxon>
        <taxon>Pseudomonadota</taxon>
        <taxon>Gammaproteobacteria</taxon>
        <taxon>Alteromonadales</taxon>
        <taxon>Pseudoalteromonadaceae</taxon>
        <taxon>Pseudoalteromonas</taxon>
    </lineage>
</organism>
<reference evidence="2 3" key="1">
    <citation type="journal article" date="2012" name="J. Bacteriol.">
        <title>Genome sequence of the cycloprodigiosin-producing bacterial strain Pseudoalteromonas rubra ATCC 29570(T).</title>
        <authorList>
            <person name="Xie B.B."/>
            <person name="Shu Y.L."/>
            <person name="Qin Q.L."/>
            <person name="Rong J.C."/>
            <person name="Zhang X.Y."/>
            <person name="Chen X.L."/>
            <person name="Zhou B.C."/>
            <person name="Zhang Y.Z."/>
        </authorList>
    </citation>
    <scope>NUCLEOTIDE SEQUENCE [LARGE SCALE GENOMIC DNA]</scope>
    <source>
        <strain evidence="2 3">DSM 6842</strain>
    </source>
</reference>
<feature type="transmembrane region" description="Helical" evidence="1">
    <location>
        <begin position="21"/>
        <end position="43"/>
    </location>
</feature>
<dbReference type="EMBL" id="AHCD03000039">
    <property type="protein sequence ID" value="KAF7785264.1"/>
    <property type="molecule type" value="Genomic_DNA"/>
</dbReference>
<sequence>MFLCKANVVIKNLLPRDKREKYYGVVAGAFWLNMVMQSVVYFAYTYSPLHGRGELLDFDIIKVLALSAFAFSVIIFYFSIRNEEKYQQAESWFTNKGEEEQAFIKVSVGCFMLITFFTGVFSMIYHM</sequence>
<feature type="transmembrane region" description="Helical" evidence="1">
    <location>
        <begin position="102"/>
        <end position="125"/>
    </location>
</feature>
<gene>
    <name evidence="2" type="ORF">PRUB_a5037</name>
</gene>
<dbReference type="Proteomes" id="UP000016480">
    <property type="component" value="Unassembled WGS sequence"/>
</dbReference>
<dbReference type="AlphaFoldDB" id="A0A8T0C3K1"/>
<evidence type="ECO:0000313" key="3">
    <source>
        <dbReference type="Proteomes" id="UP000016480"/>
    </source>
</evidence>
<keyword evidence="1" id="KW-1133">Transmembrane helix</keyword>
<comment type="caution">
    <text evidence="2">The sequence shown here is derived from an EMBL/GenBank/DDBJ whole genome shotgun (WGS) entry which is preliminary data.</text>
</comment>
<proteinExistence type="predicted"/>
<keyword evidence="1" id="KW-0812">Transmembrane</keyword>
<accession>A0A8T0C3K1</accession>
<protein>
    <submittedName>
        <fullName evidence="2">Uncharacterized protein</fullName>
    </submittedName>
</protein>
<name>A0A8T0C3K1_9GAMM</name>
<evidence type="ECO:0000256" key="1">
    <source>
        <dbReference type="SAM" id="Phobius"/>
    </source>
</evidence>
<feature type="transmembrane region" description="Helical" evidence="1">
    <location>
        <begin position="63"/>
        <end position="81"/>
    </location>
</feature>
<evidence type="ECO:0000313" key="2">
    <source>
        <dbReference type="EMBL" id="KAF7785264.1"/>
    </source>
</evidence>
<keyword evidence="1" id="KW-0472">Membrane</keyword>